<keyword evidence="1" id="KW-0614">Plasmid</keyword>
<dbReference type="Proteomes" id="UP001228139">
    <property type="component" value="Plasmid unnamed2"/>
</dbReference>
<geneLocation type="plasmid" evidence="1 2">
    <name>unnamed2</name>
</geneLocation>
<gene>
    <name evidence="1" type="ORF">Q3V30_22355</name>
</gene>
<proteinExistence type="predicted"/>
<sequence>MKKFDVLIIAFGFISHFAYSNDLSASDEAAVEVGQFLSMPGVAVELGAVPGHEGAIAPLMLGAARKFNDQAKAHGVNCEQAGQTYGSLMSKMNDENPTPHGGILVRLLSAYQLADCKERI</sequence>
<keyword evidence="2" id="KW-1185">Reference proteome</keyword>
<accession>A0AA50DNW9</accession>
<organism evidence="1 2">
    <name type="scientific">Erwinia pyri</name>
    <dbReference type="NCBI Taxonomy" id="3062598"/>
    <lineage>
        <taxon>Bacteria</taxon>
        <taxon>Pseudomonadati</taxon>
        <taxon>Pseudomonadota</taxon>
        <taxon>Gammaproteobacteria</taxon>
        <taxon>Enterobacterales</taxon>
        <taxon>Erwiniaceae</taxon>
        <taxon>Erwinia</taxon>
    </lineage>
</organism>
<dbReference type="AlphaFoldDB" id="A0AA50DNW9"/>
<dbReference type="EMBL" id="CP132355">
    <property type="protein sequence ID" value="WLS81207.1"/>
    <property type="molecule type" value="Genomic_DNA"/>
</dbReference>
<protein>
    <submittedName>
        <fullName evidence="1">Uncharacterized protein</fullName>
    </submittedName>
</protein>
<reference evidence="1 2" key="1">
    <citation type="submission" date="2023-07" db="EMBL/GenBank/DDBJ databases">
        <title>Pathogenic bacteria of pear tree diseases.</title>
        <authorList>
            <person name="Zhang Z."/>
            <person name="He L."/>
            <person name="Huang R."/>
        </authorList>
    </citation>
    <scope>NUCLEOTIDE SEQUENCE [LARGE SCALE GENOMIC DNA]</scope>
    <source>
        <strain evidence="1 2">DE2</strain>
        <plasmid evidence="1 2">unnamed2</plasmid>
    </source>
</reference>
<evidence type="ECO:0000313" key="2">
    <source>
        <dbReference type="Proteomes" id="UP001228139"/>
    </source>
</evidence>
<dbReference type="RefSeq" id="WP_306213552.1">
    <property type="nucleotide sequence ID" value="NZ_CP132355.1"/>
</dbReference>
<dbReference type="KEGG" id="epi:Q3V30_22355"/>
<name>A0AA50DNW9_9GAMM</name>
<evidence type="ECO:0000313" key="1">
    <source>
        <dbReference type="EMBL" id="WLS81207.1"/>
    </source>
</evidence>